<accession>A0A479ZT23</accession>
<proteinExistence type="predicted"/>
<name>A0A479ZT23_9CYAN</name>
<dbReference type="Proteomes" id="UP000300142">
    <property type="component" value="Unassembled WGS sequence"/>
</dbReference>
<sequence>MINAPVILVVEAKNENIKGGLGQCIAEMYAAKLFNEREENEITEIYGVVTTGEI</sequence>
<dbReference type="AlphaFoldDB" id="A0A479ZT23"/>
<reference evidence="2" key="1">
    <citation type="submission" date="2019-02" db="EMBL/GenBank/DDBJ databases">
        <title>Draft genome sequence of Sphaerospermopsis reniformis NIES-1949.</title>
        <authorList>
            <person name="Yamaguchi H."/>
            <person name="Suzuki S."/>
            <person name="Kawachi M."/>
        </authorList>
    </citation>
    <scope>NUCLEOTIDE SEQUENCE [LARGE SCALE GENOMIC DNA]</scope>
    <source>
        <strain evidence="2">NIES-1949</strain>
    </source>
</reference>
<protein>
    <submittedName>
        <fullName evidence="1">Uncharacterized protein</fullName>
    </submittedName>
</protein>
<keyword evidence="2" id="KW-1185">Reference proteome</keyword>
<evidence type="ECO:0000313" key="2">
    <source>
        <dbReference type="Proteomes" id="UP000300142"/>
    </source>
</evidence>
<evidence type="ECO:0000313" key="1">
    <source>
        <dbReference type="EMBL" id="GCL35647.1"/>
    </source>
</evidence>
<gene>
    <name evidence="1" type="ORF">SR1949_07440</name>
</gene>
<dbReference type="RefSeq" id="WP_371851422.1">
    <property type="nucleotide sequence ID" value="NZ_BJCE01000014.1"/>
</dbReference>
<comment type="caution">
    <text evidence="1">The sequence shown here is derived from an EMBL/GenBank/DDBJ whole genome shotgun (WGS) entry which is preliminary data.</text>
</comment>
<organism evidence="1 2">
    <name type="scientific">Sphaerospermopsis reniformis</name>
    <dbReference type="NCBI Taxonomy" id="531300"/>
    <lineage>
        <taxon>Bacteria</taxon>
        <taxon>Bacillati</taxon>
        <taxon>Cyanobacteriota</taxon>
        <taxon>Cyanophyceae</taxon>
        <taxon>Nostocales</taxon>
        <taxon>Aphanizomenonaceae</taxon>
        <taxon>Sphaerospermopsis</taxon>
    </lineage>
</organism>
<dbReference type="EMBL" id="BJCE01000014">
    <property type="protein sequence ID" value="GCL35647.1"/>
    <property type="molecule type" value="Genomic_DNA"/>
</dbReference>